<dbReference type="Proteomes" id="UP000004221">
    <property type="component" value="Unassembled WGS sequence"/>
</dbReference>
<gene>
    <name evidence="1" type="ORF">NITHO_4340002</name>
</gene>
<dbReference type="OrthoDB" id="149847at2"/>
<protein>
    <recommendedName>
        <fullName evidence="3">DUF169 domain-containing protein</fullName>
    </recommendedName>
</protein>
<dbReference type="PANTHER" id="PTHR37954:SF3">
    <property type="entry name" value="DUF169 DOMAIN-CONTAINING PROTEIN"/>
    <property type="match status" value="1"/>
</dbReference>
<keyword evidence="2" id="KW-1185">Reference proteome</keyword>
<dbReference type="EMBL" id="CAGS01000373">
    <property type="protein sequence ID" value="CCF85017.1"/>
    <property type="molecule type" value="Genomic_DNA"/>
</dbReference>
<dbReference type="InterPro" id="IPR003748">
    <property type="entry name" value="DUF169"/>
</dbReference>
<dbReference type="RefSeq" id="WP_008479627.1">
    <property type="nucleotide sequence ID" value="NZ_CAGS01000373.1"/>
</dbReference>
<dbReference type="Pfam" id="PF02596">
    <property type="entry name" value="DUF169"/>
    <property type="match status" value="1"/>
</dbReference>
<evidence type="ECO:0000313" key="2">
    <source>
        <dbReference type="Proteomes" id="UP000004221"/>
    </source>
</evidence>
<dbReference type="PANTHER" id="PTHR37954">
    <property type="entry name" value="BLL4979 PROTEIN"/>
    <property type="match status" value="1"/>
</dbReference>
<dbReference type="AlphaFoldDB" id="I4EK05"/>
<organism evidence="1 2">
    <name type="scientific">Nitrolancea hollandica Lb</name>
    <dbReference type="NCBI Taxonomy" id="1129897"/>
    <lineage>
        <taxon>Bacteria</taxon>
        <taxon>Pseudomonadati</taxon>
        <taxon>Thermomicrobiota</taxon>
        <taxon>Thermomicrobia</taxon>
        <taxon>Sphaerobacterales</taxon>
        <taxon>Sphaerobacterineae</taxon>
        <taxon>Sphaerobacteraceae</taxon>
        <taxon>Nitrolancea</taxon>
    </lineage>
</organism>
<reference evidence="1 2" key="1">
    <citation type="journal article" date="2012" name="ISME J.">
        <title>Nitrification expanded: discovery, physiology and genomics of a nitrite-oxidizing bacterium from the phylum Chloroflexi.</title>
        <authorList>
            <person name="Sorokin D.Y."/>
            <person name="Lucker S."/>
            <person name="Vejmelkova D."/>
            <person name="Kostrikina N.A."/>
            <person name="Kleerebezem R."/>
            <person name="Rijpstra W.I."/>
            <person name="Damste J.S."/>
            <person name="Le Paslier D."/>
            <person name="Muyzer G."/>
            <person name="Wagner M."/>
            <person name="van Loosdrecht M.C."/>
            <person name="Daims H."/>
        </authorList>
    </citation>
    <scope>NUCLEOTIDE SEQUENCE [LARGE SCALE GENOMIC DNA]</scope>
    <source>
        <strain evidence="2">none</strain>
    </source>
</reference>
<sequence length="237" mass="25434">MTDRSFAEIAAQLQANLELDLPPVALALVHEPPAGLSHLGAEVPSACAFWRRAEQGVFYASAEEHFNCPIGSMVMGFDLPEPKTQELMDMVGQMCQINYITPEEVPFIPKFSTPAAGIVYGPLADFPLDPDVVVVWTTPVQAMLFQESVGAARWSDSPAGVIFGRPGCGALPTAAARGKVTMSLGCAGMRTFTEIPDDRCLVAIPGSALETLGEQLGQMRATNEQMKALYASQKARF</sequence>
<accession>I4EK05</accession>
<name>I4EK05_9BACT</name>
<comment type="caution">
    <text evidence="1">The sequence shown here is derived from an EMBL/GenBank/DDBJ whole genome shotgun (WGS) entry which is preliminary data.</text>
</comment>
<evidence type="ECO:0008006" key="3">
    <source>
        <dbReference type="Google" id="ProtNLM"/>
    </source>
</evidence>
<proteinExistence type="predicted"/>
<evidence type="ECO:0000313" key="1">
    <source>
        <dbReference type="EMBL" id="CCF85017.1"/>
    </source>
</evidence>